<evidence type="ECO:0000256" key="3">
    <source>
        <dbReference type="ARBA" id="ARBA00022598"/>
    </source>
</evidence>
<dbReference type="GO" id="GO:0031177">
    <property type="term" value="F:phosphopantetheine binding"/>
    <property type="evidence" value="ECO:0007669"/>
    <property type="project" value="InterPro"/>
</dbReference>
<dbReference type="Gene3D" id="3.30.559.10">
    <property type="entry name" value="Chloramphenicol acetyltransferase-like domain"/>
    <property type="match status" value="1"/>
</dbReference>
<evidence type="ECO:0000256" key="1">
    <source>
        <dbReference type="ARBA" id="ARBA00022450"/>
    </source>
</evidence>
<dbReference type="PROSITE" id="PS50075">
    <property type="entry name" value="CARRIER"/>
    <property type="match status" value="1"/>
</dbReference>
<gene>
    <name evidence="5" type="ORF">K493DRAFT_372159</name>
</gene>
<comment type="caution">
    <text evidence="5">The sequence shown here is derived from an EMBL/GenBank/DDBJ whole genome shotgun (WGS) entry which is preliminary data.</text>
</comment>
<dbReference type="Gene3D" id="3.30.300.30">
    <property type="match status" value="1"/>
</dbReference>
<dbReference type="Gene3D" id="1.10.1200.10">
    <property type="entry name" value="ACP-like"/>
    <property type="match status" value="1"/>
</dbReference>
<dbReference type="SUPFAM" id="SSF52777">
    <property type="entry name" value="CoA-dependent acyltransferases"/>
    <property type="match status" value="1"/>
</dbReference>
<dbReference type="Proteomes" id="UP000193498">
    <property type="component" value="Unassembled WGS sequence"/>
</dbReference>
<keyword evidence="3" id="KW-0436">Ligase</keyword>
<dbReference type="SMART" id="SM00823">
    <property type="entry name" value="PKS_PP"/>
    <property type="match status" value="1"/>
</dbReference>
<dbReference type="PANTHER" id="PTHR45527:SF16">
    <property type="entry name" value="NONRIBOSOMAL PEPTIDE SYNTHASE ATNA-RELATED"/>
    <property type="match status" value="1"/>
</dbReference>
<evidence type="ECO:0000259" key="4">
    <source>
        <dbReference type="PROSITE" id="PS50075"/>
    </source>
</evidence>
<dbReference type="InParanoid" id="A0A1Y1YCG6"/>
<dbReference type="GO" id="GO:0043041">
    <property type="term" value="P:amino acid activation for nonribosomal peptide biosynthetic process"/>
    <property type="evidence" value="ECO:0007669"/>
    <property type="project" value="TreeGrafter"/>
</dbReference>
<dbReference type="InterPro" id="IPR009081">
    <property type="entry name" value="PP-bd_ACP"/>
</dbReference>
<evidence type="ECO:0000256" key="2">
    <source>
        <dbReference type="ARBA" id="ARBA00022553"/>
    </source>
</evidence>
<keyword evidence="1" id="KW-0596">Phosphopantetheine</keyword>
<dbReference type="SUPFAM" id="SSF56801">
    <property type="entry name" value="Acetyl-CoA synthetase-like"/>
    <property type="match status" value="1"/>
</dbReference>
<dbReference type="GO" id="GO:0044550">
    <property type="term" value="P:secondary metabolite biosynthetic process"/>
    <property type="evidence" value="ECO:0007669"/>
    <property type="project" value="TreeGrafter"/>
</dbReference>
<dbReference type="InterPro" id="IPR006162">
    <property type="entry name" value="Ppantetheine_attach_site"/>
</dbReference>
<feature type="domain" description="Carrier" evidence="4">
    <location>
        <begin position="79"/>
        <end position="153"/>
    </location>
</feature>
<dbReference type="Pfam" id="PF00550">
    <property type="entry name" value="PP-binding"/>
    <property type="match status" value="1"/>
</dbReference>
<organism evidence="5 6">
    <name type="scientific">Basidiobolus meristosporus CBS 931.73</name>
    <dbReference type="NCBI Taxonomy" id="1314790"/>
    <lineage>
        <taxon>Eukaryota</taxon>
        <taxon>Fungi</taxon>
        <taxon>Fungi incertae sedis</taxon>
        <taxon>Zoopagomycota</taxon>
        <taxon>Entomophthoromycotina</taxon>
        <taxon>Basidiobolomycetes</taxon>
        <taxon>Basidiobolales</taxon>
        <taxon>Basidiobolaceae</taxon>
        <taxon>Basidiobolus</taxon>
    </lineage>
</organism>
<dbReference type="PROSITE" id="PS00012">
    <property type="entry name" value="PHOSPHOPANTETHEINE"/>
    <property type="match status" value="1"/>
</dbReference>
<proteinExistence type="predicted"/>
<dbReference type="InterPro" id="IPR045851">
    <property type="entry name" value="AMP-bd_C_sf"/>
</dbReference>
<dbReference type="OrthoDB" id="4510599at2759"/>
<evidence type="ECO:0000313" key="6">
    <source>
        <dbReference type="Proteomes" id="UP000193498"/>
    </source>
</evidence>
<keyword evidence="6" id="KW-1185">Reference proteome</keyword>
<sequence length="256" mass="28557">MVRSEAVSRRIQNYRRLAERLLPSYMIPSLWVPFDRIPINASGKSDGKRLIALLQQTHVNSLRGFGTAKLENHEPITLSPMEQLLQKIWGNAFNLDPESIGTQDSFFQLGGDSILAIEVVSIARKLHNVPITVQQIFDYTTIADIAHAVGTSKEALPEDSIPPFSLLVLSENDLQHLMKKDIVGNGIDLDAVEDIYPCTPLQEGLIAAGLKSSAGYLAQYRYRIKGPLDIERFKLAWEAVIAKNAILRTVFVFSRC</sequence>
<name>A0A1Y1YCG6_9FUNG</name>
<dbReference type="GO" id="GO:0005737">
    <property type="term" value="C:cytoplasm"/>
    <property type="evidence" value="ECO:0007669"/>
    <property type="project" value="TreeGrafter"/>
</dbReference>
<dbReference type="InterPro" id="IPR020806">
    <property type="entry name" value="PKS_PP-bd"/>
</dbReference>
<dbReference type="GO" id="GO:0016874">
    <property type="term" value="F:ligase activity"/>
    <property type="evidence" value="ECO:0007669"/>
    <property type="project" value="UniProtKB-KW"/>
</dbReference>
<dbReference type="STRING" id="1314790.A0A1Y1YCG6"/>
<dbReference type="AlphaFoldDB" id="A0A1Y1YCG6"/>
<dbReference type="InterPro" id="IPR036736">
    <property type="entry name" value="ACP-like_sf"/>
</dbReference>
<dbReference type="PANTHER" id="PTHR45527">
    <property type="entry name" value="NONRIBOSOMAL PEPTIDE SYNTHETASE"/>
    <property type="match status" value="1"/>
</dbReference>
<dbReference type="InterPro" id="IPR023213">
    <property type="entry name" value="CAT-like_dom_sf"/>
</dbReference>
<evidence type="ECO:0000313" key="5">
    <source>
        <dbReference type="EMBL" id="ORX95416.1"/>
    </source>
</evidence>
<accession>A0A1Y1YCG6</accession>
<keyword evidence="2" id="KW-0597">Phosphoprotein</keyword>
<reference evidence="5 6" key="1">
    <citation type="submission" date="2016-07" db="EMBL/GenBank/DDBJ databases">
        <title>Pervasive Adenine N6-methylation of Active Genes in Fungi.</title>
        <authorList>
            <consortium name="DOE Joint Genome Institute"/>
            <person name="Mondo S.J."/>
            <person name="Dannebaum R.O."/>
            <person name="Kuo R.C."/>
            <person name="Labutti K."/>
            <person name="Haridas S."/>
            <person name="Kuo A."/>
            <person name="Salamov A."/>
            <person name="Ahrendt S.R."/>
            <person name="Lipzen A."/>
            <person name="Sullivan W."/>
            <person name="Andreopoulos W.B."/>
            <person name="Clum A."/>
            <person name="Lindquist E."/>
            <person name="Daum C."/>
            <person name="Ramamoorthy G.K."/>
            <person name="Gryganskyi A."/>
            <person name="Culley D."/>
            <person name="Magnuson J.K."/>
            <person name="James T.Y."/>
            <person name="O'Malley M.A."/>
            <person name="Stajich J.E."/>
            <person name="Spatafora J.W."/>
            <person name="Visel A."/>
            <person name="Grigoriev I.V."/>
        </authorList>
    </citation>
    <scope>NUCLEOTIDE SEQUENCE [LARGE SCALE GENOMIC DNA]</scope>
    <source>
        <strain evidence="5 6">CBS 931.73</strain>
    </source>
</reference>
<dbReference type="FunFam" id="1.10.1200.10:FF:000005">
    <property type="entry name" value="Nonribosomal peptide synthetase 1"/>
    <property type="match status" value="1"/>
</dbReference>
<dbReference type="SUPFAM" id="SSF47336">
    <property type="entry name" value="ACP-like"/>
    <property type="match status" value="1"/>
</dbReference>
<dbReference type="EMBL" id="MCFE01000176">
    <property type="protein sequence ID" value="ORX95416.1"/>
    <property type="molecule type" value="Genomic_DNA"/>
</dbReference>
<protein>
    <recommendedName>
        <fullName evidence="4">Carrier domain-containing protein</fullName>
    </recommendedName>
</protein>
<dbReference type="SMART" id="SM01294">
    <property type="entry name" value="PKS_PP_betabranch"/>
    <property type="match status" value="1"/>
</dbReference>